<reference evidence="1 2" key="1">
    <citation type="submission" date="2012-09" db="EMBL/GenBank/DDBJ databases">
        <authorList>
            <person name="Harkins D.M."/>
            <person name="Durkin A.S."/>
            <person name="Brinkac L.M."/>
            <person name="Selengut J.D."/>
            <person name="Sanka R."/>
            <person name="DePew J."/>
            <person name="Purushe J."/>
            <person name="Chanthongthip A."/>
            <person name="Lattana O."/>
            <person name="Phetsouvanh R."/>
            <person name="Newton P.N."/>
            <person name="Vinetz J.M."/>
            <person name="Sutton G.G."/>
            <person name="Nelson W.C."/>
            <person name="Fouts D.E."/>
        </authorList>
    </citation>
    <scope>NUCLEOTIDE SEQUENCE [LARGE SCALE GENOMIC DNA]</scope>
    <source>
        <strain evidence="1 2">UI 12621</strain>
    </source>
</reference>
<comment type="caution">
    <text evidence="1">The sequence shown here is derived from an EMBL/GenBank/DDBJ whole genome shotgun (WGS) entry which is preliminary data.</text>
</comment>
<proteinExistence type="predicted"/>
<protein>
    <submittedName>
        <fullName evidence="1">Uncharacterized protein</fullName>
    </submittedName>
</protein>
<accession>A0A0F6HCJ0</accession>
<dbReference type="AlphaFoldDB" id="A0A0F6HCJ0"/>
<organism evidence="1 2">
    <name type="scientific">Leptospira interrogans str. UI 12621</name>
    <dbReference type="NCBI Taxonomy" id="1049937"/>
    <lineage>
        <taxon>Bacteria</taxon>
        <taxon>Pseudomonadati</taxon>
        <taxon>Spirochaetota</taxon>
        <taxon>Spirochaetia</taxon>
        <taxon>Leptospirales</taxon>
        <taxon>Leptospiraceae</taxon>
        <taxon>Leptospira</taxon>
    </lineage>
</organism>
<evidence type="ECO:0000313" key="2">
    <source>
        <dbReference type="Proteomes" id="UP000006324"/>
    </source>
</evidence>
<dbReference type="EMBL" id="AHNQ02000019">
    <property type="protein sequence ID" value="EKO26022.1"/>
    <property type="molecule type" value="Genomic_DNA"/>
</dbReference>
<gene>
    <name evidence="1" type="ORF">LEP1GSC104_1683</name>
</gene>
<evidence type="ECO:0000313" key="1">
    <source>
        <dbReference type="EMBL" id="EKO26022.1"/>
    </source>
</evidence>
<name>A0A0F6HCJ0_LEPIR</name>
<dbReference type="Proteomes" id="UP000006324">
    <property type="component" value="Unassembled WGS sequence"/>
</dbReference>
<sequence>MIEDSRVVHSHKKIFQYIVILEIQARVGDHRLIFLSFL</sequence>